<comment type="similarity">
    <text evidence="4">Belongs to the snurportin family.</text>
</comment>
<dbReference type="Gene3D" id="3.30.470.30">
    <property type="entry name" value="DNA ligase/mRNA capping enzyme"/>
    <property type="match status" value="1"/>
</dbReference>
<feature type="region of interest" description="Disordered" evidence="15">
    <location>
        <begin position="1"/>
        <end position="94"/>
    </location>
</feature>
<dbReference type="Proteomes" id="UP000239899">
    <property type="component" value="Unassembled WGS sequence"/>
</dbReference>
<evidence type="ECO:0000256" key="13">
    <source>
        <dbReference type="ARBA" id="ARBA00023242"/>
    </source>
</evidence>
<dbReference type="InterPro" id="IPR017336">
    <property type="entry name" value="Snurportin-1"/>
</dbReference>
<protein>
    <recommendedName>
        <fullName evidence="5">Snurportin-1</fullName>
    </recommendedName>
</protein>
<feature type="compositionally biased region" description="Basic and acidic residues" evidence="15">
    <location>
        <begin position="13"/>
        <end position="36"/>
    </location>
</feature>
<dbReference type="InterPro" id="IPR008271">
    <property type="entry name" value="Ser/Thr_kinase_AS"/>
</dbReference>
<evidence type="ECO:0000259" key="16">
    <source>
        <dbReference type="PROSITE" id="PS50011"/>
    </source>
</evidence>
<proteinExistence type="inferred from homology"/>
<organism evidence="17 18">
    <name type="scientific">Chlorella sorokiniana</name>
    <name type="common">Freshwater green alga</name>
    <dbReference type="NCBI Taxonomy" id="3076"/>
    <lineage>
        <taxon>Eukaryota</taxon>
        <taxon>Viridiplantae</taxon>
        <taxon>Chlorophyta</taxon>
        <taxon>core chlorophytes</taxon>
        <taxon>Trebouxiophyceae</taxon>
        <taxon>Chlorellales</taxon>
        <taxon>Chlorellaceae</taxon>
        <taxon>Chlorella clade</taxon>
        <taxon>Chlorella</taxon>
    </lineage>
</organism>
<dbReference type="GO" id="GO:0004672">
    <property type="term" value="F:protein kinase activity"/>
    <property type="evidence" value="ECO:0007669"/>
    <property type="project" value="InterPro"/>
</dbReference>
<dbReference type="Pfam" id="PF00069">
    <property type="entry name" value="Pkinase"/>
    <property type="match status" value="1"/>
</dbReference>
<evidence type="ECO:0000313" key="18">
    <source>
        <dbReference type="Proteomes" id="UP000239899"/>
    </source>
</evidence>
<evidence type="ECO:0000256" key="1">
    <source>
        <dbReference type="ARBA" id="ARBA00003975"/>
    </source>
</evidence>
<keyword evidence="9 14" id="KW-0547">Nucleotide-binding</keyword>
<dbReference type="CDD" id="cd00180">
    <property type="entry name" value="PKc"/>
    <property type="match status" value="1"/>
</dbReference>
<dbReference type="AlphaFoldDB" id="A0A2P6TGE5"/>
<keyword evidence="8" id="KW-0808">Transferase</keyword>
<reference evidence="17 18" key="1">
    <citation type="journal article" date="2018" name="Plant J.">
        <title>Genome sequences of Chlorella sorokiniana UTEX 1602 and Micractinium conductrix SAG 241.80: implications to maltose excretion by a green alga.</title>
        <authorList>
            <person name="Arriola M.B."/>
            <person name="Velmurugan N."/>
            <person name="Zhang Y."/>
            <person name="Plunkett M.H."/>
            <person name="Hondzo H."/>
            <person name="Barney B.M."/>
        </authorList>
    </citation>
    <scope>NUCLEOTIDE SEQUENCE [LARGE SCALE GENOMIC DNA]</scope>
    <source>
        <strain evidence="18">UTEX 1602</strain>
    </source>
</reference>
<evidence type="ECO:0000256" key="11">
    <source>
        <dbReference type="ARBA" id="ARBA00022840"/>
    </source>
</evidence>
<feature type="domain" description="Protein kinase" evidence="16">
    <location>
        <begin position="745"/>
        <end position="874"/>
    </location>
</feature>
<accession>A0A2P6TGE5</accession>
<keyword evidence="7" id="KW-0963">Cytoplasm</keyword>
<keyword evidence="12" id="KW-0694">RNA-binding</keyword>
<keyword evidence="6" id="KW-0813">Transport</keyword>
<dbReference type="SUPFAM" id="SSF56091">
    <property type="entry name" value="DNA ligase/mRNA capping enzyme, catalytic domain"/>
    <property type="match status" value="1"/>
</dbReference>
<dbReference type="Pfam" id="PF21974">
    <property type="entry name" value="SPN1_m3Gcap_bd"/>
    <property type="match status" value="1"/>
</dbReference>
<gene>
    <name evidence="17" type="ORF">C2E21_7873</name>
</gene>
<dbReference type="GO" id="GO:0061015">
    <property type="term" value="P:snRNA import into nucleus"/>
    <property type="evidence" value="ECO:0007669"/>
    <property type="project" value="InterPro"/>
</dbReference>
<comment type="caution">
    <text evidence="17">The sequence shown here is derived from an EMBL/GenBank/DDBJ whole genome shotgun (WGS) entry which is preliminary data.</text>
</comment>
<feature type="region of interest" description="Disordered" evidence="15">
    <location>
        <begin position="655"/>
        <end position="691"/>
    </location>
</feature>
<evidence type="ECO:0000256" key="15">
    <source>
        <dbReference type="SAM" id="MobiDB-lite"/>
    </source>
</evidence>
<dbReference type="PROSITE" id="PS00108">
    <property type="entry name" value="PROTEIN_KINASE_ST"/>
    <property type="match status" value="1"/>
</dbReference>
<comment type="function">
    <text evidence="1">Functions as an U snRNP-specific nuclear import adapter. Involved in the trimethylguanosine (m3G)-cap-dependent nuclear import of U snRNPs. Binds specifically to the terminal m3G-cap U snRNAs.</text>
</comment>
<evidence type="ECO:0000256" key="6">
    <source>
        <dbReference type="ARBA" id="ARBA00022448"/>
    </source>
</evidence>
<evidence type="ECO:0000256" key="9">
    <source>
        <dbReference type="ARBA" id="ARBA00022741"/>
    </source>
</evidence>
<feature type="binding site" evidence="14">
    <location>
        <position position="773"/>
    </location>
    <ligand>
        <name>ATP</name>
        <dbReference type="ChEBI" id="CHEBI:30616"/>
    </ligand>
</feature>
<dbReference type="InterPro" id="IPR011009">
    <property type="entry name" value="Kinase-like_dom_sf"/>
</dbReference>
<feature type="region of interest" description="Disordered" evidence="15">
    <location>
        <begin position="229"/>
        <end position="257"/>
    </location>
</feature>
<dbReference type="PANTHER" id="PTHR13403:SF6">
    <property type="entry name" value="SNURPORTIN-1"/>
    <property type="match status" value="1"/>
</dbReference>
<evidence type="ECO:0000256" key="7">
    <source>
        <dbReference type="ARBA" id="ARBA00022490"/>
    </source>
</evidence>
<evidence type="ECO:0000256" key="14">
    <source>
        <dbReference type="PROSITE-ProRule" id="PRU10141"/>
    </source>
</evidence>
<dbReference type="PANTHER" id="PTHR13403">
    <property type="entry name" value="SNURPORTIN1 RNUT1 PROTEIN RNA, U TRANSPORTER 1"/>
    <property type="match status" value="1"/>
</dbReference>
<dbReference type="CDD" id="cd09232">
    <property type="entry name" value="Snurportin-1_C"/>
    <property type="match status" value="1"/>
</dbReference>
<dbReference type="InterPro" id="IPR047857">
    <property type="entry name" value="Snurportin1_C"/>
</dbReference>
<keyword evidence="10" id="KW-0418">Kinase</keyword>
<evidence type="ECO:0000256" key="12">
    <source>
        <dbReference type="ARBA" id="ARBA00022884"/>
    </source>
</evidence>
<dbReference type="Gene3D" id="1.10.510.10">
    <property type="entry name" value="Transferase(Phosphotransferase) domain 1"/>
    <property type="match status" value="1"/>
</dbReference>
<evidence type="ECO:0000256" key="10">
    <source>
        <dbReference type="ARBA" id="ARBA00022777"/>
    </source>
</evidence>
<evidence type="ECO:0000256" key="2">
    <source>
        <dbReference type="ARBA" id="ARBA00004123"/>
    </source>
</evidence>
<evidence type="ECO:0000256" key="4">
    <source>
        <dbReference type="ARBA" id="ARBA00007540"/>
    </source>
</evidence>
<keyword evidence="18" id="KW-1185">Reference proteome</keyword>
<dbReference type="InterPro" id="IPR017441">
    <property type="entry name" value="Protein_kinase_ATP_BS"/>
</dbReference>
<feature type="compositionally biased region" description="Gly residues" evidence="15">
    <location>
        <begin position="73"/>
        <end position="83"/>
    </location>
</feature>
<feature type="compositionally biased region" description="Low complexity" evidence="15">
    <location>
        <begin position="672"/>
        <end position="688"/>
    </location>
</feature>
<dbReference type="OrthoDB" id="10003593at2759"/>
<sequence length="874" mass="92882">MQRSVKQLPGSFQERRRAQALEKQKSARRQATDRARKLALGADDAEEASQEPQQNAIAEQADTAASPEVQMGGASGGRRSSGGRGRRASSGGGSGLRQYYAAQLMQPEWLVDVPPDLGTEWYALPRPEGQRCLVISARGQTVARLRSGVLFERFASRLPAGGPGQGGDDNFCILDCVYHSEDQTYYILDLMCWKGYSLYGCSTEFRLFWVQSKLAECGAIEQHPVTLFSSSSSGGGGRQQQSSAAQQDGAEPMQQQHTRRFLPLPAYRCTPGGLQMAHSHPVSFTRDGVLLLHKEGQYEPGSSTPLALLWKDAACSRYFIDTDAAGVPLAQQQVVLEYRMDRTVATADDPPVVLGRMPDAFVQQLGDKLRPGKLLKFAIGPAGISFQDGQPVGADLHFAGPANQRRGRADSVSKILFQHAARTQPITLQQLQTAIQTPSLLPLLGRGVGIRTTAGAPLSPELAALPPDVNGYRALLGYSLFGVGNTLDCPESFQDGFCSLSGELPHLTAACSVKPGCATVNLLLGPSPALRASGGSSDGDPNGGPVGVLKAVSESITPQQLCYAPSSALYLQRQVQVEQQAPDASWSILMRPQAELRPVGEGFVWRESSKPGISNSSSAVLKGGPPGTVIDPSPARSAAAFAAATSLLAAASSGSKGLLNEPQPSDQQQLDGSSSAAAEAAVEAGETGMQQQEPPVNCFAAAAPAAFPPATAAEDRERLAWTADLRAAHSSLVPTSDIILLTKPDGRRVSLGAGASGTVYKVLLGGHTQCAAKLIDWQGHPDAAELFVQEATMLRRLRHPNVLGFQGIAVTEDHGILLMEFCPGRDLAACMHARSQVTGNRMFGCRVLHLDLKPHNVLLGRDGTSKIGDVRLSW</sequence>
<evidence type="ECO:0000256" key="8">
    <source>
        <dbReference type="ARBA" id="ARBA00022679"/>
    </source>
</evidence>
<keyword evidence="13" id="KW-0539">Nucleus</keyword>
<dbReference type="GO" id="GO:0005634">
    <property type="term" value="C:nucleus"/>
    <property type="evidence" value="ECO:0007669"/>
    <property type="project" value="UniProtKB-SubCell"/>
</dbReference>
<keyword evidence="11 14" id="KW-0067">ATP-binding</keyword>
<dbReference type="GO" id="GO:0003723">
    <property type="term" value="F:RNA binding"/>
    <property type="evidence" value="ECO:0007669"/>
    <property type="project" value="UniProtKB-KW"/>
</dbReference>
<dbReference type="PROSITE" id="PS50011">
    <property type="entry name" value="PROTEIN_KINASE_DOM"/>
    <property type="match status" value="1"/>
</dbReference>
<dbReference type="SUPFAM" id="SSF56112">
    <property type="entry name" value="Protein kinase-like (PK-like)"/>
    <property type="match status" value="1"/>
</dbReference>
<dbReference type="InterPro" id="IPR000719">
    <property type="entry name" value="Prot_kinase_dom"/>
</dbReference>
<feature type="compositionally biased region" description="Low complexity" evidence="15">
    <location>
        <begin position="239"/>
        <end position="250"/>
    </location>
</feature>
<dbReference type="EMBL" id="LHPG02000017">
    <property type="protein sequence ID" value="PRW33192.1"/>
    <property type="molecule type" value="Genomic_DNA"/>
</dbReference>
<evidence type="ECO:0000313" key="17">
    <source>
        <dbReference type="EMBL" id="PRW33192.1"/>
    </source>
</evidence>
<evidence type="ECO:0000256" key="5">
    <source>
        <dbReference type="ARBA" id="ARBA00016034"/>
    </source>
</evidence>
<evidence type="ECO:0000256" key="3">
    <source>
        <dbReference type="ARBA" id="ARBA00004496"/>
    </source>
</evidence>
<name>A0A2P6TGE5_CHLSO</name>
<dbReference type="PROSITE" id="PS00107">
    <property type="entry name" value="PROTEIN_KINASE_ATP"/>
    <property type="match status" value="1"/>
</dbReference>
<dbReference type="GO" id="GO:0005524">
    <property type="term" value="F:ATP binding"/>
    <property type="evidence" value="ECO:0007669"/>
    <property type="project" value="UniProtKB-UniRule"/>
</dbReference>
<feature type="compositionally biased region" description="Polar residues" evidence="15">
    <location>
        <begin position="662"/>
        <end position="671"/>
    </location>
</feature>
<comment type="subcellular location">
    <subcellularLocation>
        <location evidence="3">Cytoplasm</location>
    </subcellularLocation>
    <subcellularLocation>
        <location evidence="2">Nucleus</location>
    </subcellularLocation>
</comment>
<dbReference type="GO" id="GO:0005737">
    <property type="term" value="C:cytoplasm"/>
    <property type="evidence" value="ECO:0007669"/>
    <property type="project" value="UniProtKB-SubCell"/>
</dbReference>
<dbReference type="STRING" id="3076.A0A2P6TGE5"/>